<keyword evidence="4" id="KW-1185">Reference proteome</keyword>
<dbReference type="Proteomes" id="UP000651452">
    <property type="component" value="Unassembled WGS sequence"/>
</dbReference>
<proteinExistence type="predicted"/>
<organism evidence="3 4">
    <name type="scientific">Ascochyta lentis</name>
    <dbReference type="NCBI Taxonomy" id="205686"/>
    <lineage>
        <taxon>Eukaryota</taxon>
        <taxon>Fungi</taxon>
        <taxon>Dikarya</taxon>
        <taxon>Ascomycota</taxon>
        <taxon>Pezizomycotina</taxon>
        <taxon>Dothideomycetes</taxon>
        <taxon>Pleosporomycetidae</taxon>
        <taxon>Pleosporales</taxon>
        <taxon>Pleosporineae</taxon>
        <taxon>Didymellaceae</taxon>
        <taxon>Ascochyta</taxon>
    </lineage>
</organism>
<dbReference type="OrthoDB" id="3364132at2759"/>
<evidence type="ECO:0000313" key="3">
    <source>
        <dbReference type="EMBL" id="KAF9693680.1"/>
    </source>
</evidence>
<protein>
    <recommendedName>
        <fullName evidence="2">DUF7918 domain-containing protein</fullName>
    </recommendedName>
</protein>
<comment type="caution">
    <text evidence="3">The sequence shown here is derived from an EMBL/GenBank/DDBJ whole genome shotgun (WGS) entry which is preliminary data.</text>
</comment>
<evidence type="ECO:0000313" key="4">
    <source>
        <dbReference type="Proteomes" id="UP000651452"/>
    </source>
</evidence>
<dbReference type="AlphaFoldDB" id="A0A8H7IZG6"/>
<dbReference type="PANTHER" id="PTHR36223:SF1">
    <property type="entry name" value="TRANSCRIPTION ELONGATION FACTOR EAF N-TERMINAL DOMAIN-CONTAINING PROTEIN"/>
    <property type="match status" value="1"/>
</dbReference>
<reference evidence="3" key="1">
    <citation type="submission" date="2018-12" db="EMBL/GenBank/DDBJ databases">
        <authorList>
            <person name="Syme R.A."/>
            <person name="Farfan-Caceres L."/>
            <person name="Lichtenzveig J."/>
        </authorList>
    </citation>
    <scope>NUCLEOTIDE SEQUENCE</scope>
    <source>
        <strain evidence="3">Al4</strain>
    </source>
</reference>
<dbReference type="Pfam" id="PF25534">
    <property type="entry name" value="DUF7918"/>
    <property type="match status" value="1"/>
</dbReference>
<reference evidence="3" key="2">
    <citation type="submission" date="2020-09" db="EMBL/GenBank/DDBJ databases">
        <title>Reference genome assembly for Australian Ascochyta lentis isolate Al4.</title>
        <authorList>
            <person name="Lee R.C."/>
            <person name="Farfan-Caceres L.M."/>
            <person name="Debler J.W."/>
            <person name="Williams A.H."/>
            <person name="Henares B.M."/>
        </authorList>
    </citation>
    <scope>NUCLEOTIDE SEQUENCE</scope>
    <source>
        <strain evidence="3">Al4</strain>
    </source>
</reference>
<evidence type="ECO:0000256" key="1">
    <source>
        <dbReference type="SAM" id="MobiDB-lite"/>
    </source>
</evidence>
<dbReference type="InterPro" id="IPR057678">
    <property type="entry name" value="DUF7918"/>
</dbReference>
<feature type="compositionally biased region" description="Acidic residues" evidence="1">
    <location>
        <begin position="304"/>
        <end position="317"/>
    </location>
</feature>
<feature type="region of interest" description="Disordered" evidence="1">
    <location>
        <begin position="298"/>
        <end position="319"/>
    </location>
</feature>
<gene>
    <name evidence="3" type="ORF">EKO04_008534</name>
</gene>
<sequence>MAIAPSVPGLEVTIEVDNVALPEYQYEDEGTPIAGHEAFDDSVTKYLEVPVGAEFSVRWLLKPPFESTAATHADVMLDGCFLQAPFRETGDRDTFRGYKYAKTIVRQDAQGFTQSFRFSELETGMHIASPFDHIMTNLSVDDSTLHTTLDLKRRLEGIGCITVYLYRVISETESRTTNVPQLELNRCDPMSEKIAQKGASTVGDVLTHQASLTAPQPMHSSTLHQVQTENNFFASYTFHYRSTRALQSLGIIPRTPSPSPSPTFSPGPGMRDPDTMTREELIVALTKTKKLAETVVRIKREREDSDADASDDVDDNELIWTGTRPAKKRAFVVLEE</sequence>
<dbReference type="PANTHER" id="PTHR36223">
    <property type="entry name" value="BETA-LACTAMASE-TYPE TRANSPEPTIDASE FOLD DOMAIN CONTAINING PROTEIN"/>
    <property type="match status" value="1"/>
</dbReference>
<dbReference type="EMBL" id="RZGK01000015">
    <property type="protein sequence ID" value="KAF9693680.1"/>
    <property type="molecule type" value="Genomic_DNA"/>
</dbReference>
<accession>A0A8H7IZG6</accession>
<evidence type="ECO:0000259" key="2">
    <source>
        <dbReference type="Pfam" id="PF25534"/>
    </source>
</evidence>
<name>A0A8H7IZG6_9PLEO</name>
<feature type="domain" description="DUF7918" evidence="2">
    <location>
        <begin position="9"/>
        <end position="255"/>
    </location>
</feature>